<keyword evidence="7 10" id="KW-0539">Nucleus</keyword>
<dbReference type="PANTHER" id="PTHR13321:SF2">
    <property type="entry name" value="MEDIATOR OF RNA POLYMERASE II TRANSCRIPTION SUBUNIT 18"/>
    <property type="match status" value="1"/>
</dbReference>
<keyword evidence="5 10" id="KW-0805">Transcription regulation</keyword>
<keyword evidence="10" id="KW-0010">Activator</keyword>
<accession>A0A8R1YDX8</accession>
<dbReference type="GO" id="GO:0003712">
    <property type="term" value="F:transcription coregulator activity"/>
    <property type="evidence" value="ECO:0000318"/>
    <property type="project" value="GO_Central"/>
</dbReference>
<comment type="function">
    <text evidence="8 10">Component of the Mediator complex, a coactivator involved in the regulated transcription of nearly all RNA polymerase II-dependent genes. Mediator functions as a bridge to convey information from gene-specific regulatory proteins to the basal RNA polymerase II transcription machinery. Mediator is recruited to promoters by direct interactions with regulatory proteins and serves as a scaffold for the assembly of a functional preinitiation complex with RNA polymerase II and the general transcription factors.</text>
</comment>
<evidence type="ECO:0000256" key="3">
    <source>
        <dbReference type="ARBA" id="ARBA00011837"/>
    </source>
</evidence>
<dbReference type="EnsemblMetazoa" id="PPA18757.1">
    <property type="protein sequence ID" value="PPA18757.1"/>
    <property type="gene ID" value="WBGene00108311"/>
</dbReference>
<evidence type="ECO:0000256" key="2">
    <source>
        <dbReference type="ARBA" id="ARBA00009814"/>
    </source>
</evidence>
<reference evidence="11" key="2">
    <citation type="submission" date="2022-06" db="UniProtKB">
        <authorList>
            <consortium name="EnsemblMetazoa"/>
        </authorList>
    </citation>
    <scope>IDENTIFICATION</scope>
    <source>
        <strain evidence="11">PS312</strain>
    </source>
</reference>
<protein>
    <recommendedName>
        <fullName evidence="4 10">Mediator of RNA polymerase II transcription subunit 18</fullName>
    </recommendedName>
    <alternativeName>
        <fullName evidence="9 10">Mediator complex subunit 18</fullName>
    </alternativeName>
</protein>
<gene>
    <name evidence="11" type="primary">WBGene00108311</name>
    <name evidence="10" type="synonym">MED18</name>
</gene>
<dbReference type="Gene3D" id="2.40.320.10">
    <property type="entry name" value="Hypothetical Protein Pfu-838710-001"/>
    <property type="match status" value="1"/>
</dbReference>
<dbReference type="GO" id="GO:0060261">
    <property type="term" value="P:positive regulation of transcription initiation by RNA polymerase II"/>
    <property type="evidence" value="ECO:0000318"/>
    <property type="project" value="GO_Central"/>
</dbReference>
<evidence type="ECO:0000256" key="6">
    <source>
        <dbReference type="ARBA" id="ARBA00023163"/>
    </source>
</evidence>
<evidence type="ECO:0000256" key="5">
    <source>
        <dbReference type="ARBA" id="ARBA00023015"/>
    </source>
</evidence>
<dbReference type="AlphaFoldDB" id="A0A2A6D0V0"/>
<dbReference type="FunFam" id="2.40.320.10:FF:000013">
    <property type="entry name" value="Mediator of RNA polymerase II transcription subunit 18"/>
    <property type="match status" value="1"/>
</dbReference>
<organism evidence="11 12">
    <name type="scientific">Pristionchus pacificus</name>
    <name type="common">Parasitic nematode worm</name>
    <dbReference type="NCBI Taxonomy" id="54126"/>
    <lineage>
        <taxon>Eukaryota</taxon>
        <taxon>Metazoa</taxon>
        <taxon>Ecdysozoa</taxon>
        <taxon>Nematoda</taxon>
        <taxon>Chromadorea</taxon>
        <taxon>Rhabditida</taxon>
        <taxon>Rhabditina</taxon>
        <taxon>Diplogasteromorpha</taxon>
        <taxon>Diplogasteroidea</taxon>
        <taxon>Neodiplogasteridae</taxon>
        <taxon>Pristionchus</taxon>
    </lineage>
</organism>
<keyword evidence="6 10" id="KW-0804">Transcription</keyword>
<evidence type="ECO:0000313" key="12">
    <source>
        <dbReference type="Proteomes" id="UP000005239"/>
    </source>
</evidence>
<reference evidence="12" key="1">
    <citation type="journal article" date="2008" name="Nat. Genet.">
        <title>The Pristionchus pacificus genome provides a unique perspective on nematode lifestyle and parasitism.</title>
        <authorList>
            <person name="Dieterich C."/>
            <person name="Clifton S.W."/>
            <person name="Schuster L.N."/>
            <person name="Chinwalla A."/>
            <person name="Delehaunty K."/>
            <person name="Dinkelacker I."/>
            <person name="Fulton L."/>
            <person name="Fulton R."/>
            <person name="Godfrey J."/>
            <person name="Minx P."/>
            <person name="Mitreva M."/>
            <person name="Roeseler W."/>
            <person name="Tian H."/>
            <person name="Witte H."/>
            <person name="Yang S.P."/>
            <person name="Wilson R.K."/>
            <person name="Sommer R.J."/>
        </authorList>
    </citation>
    <scope>NUCLEOTIDE SEQUENCE [LARGE SCALE GENOMIC DNA]</scope>
    <source>
        <strain evidence="12">PS312</strain>
    </source>
</reference>
<dbReference type="InterPro" id="IPR019095">
    <property type="entry name" value="Mediator_Med18"/>
</dbReference>
<dbReference type="Proteomes" id="UP000005239">
    <property type="component" value="Unassembled WGS sequence"/>
</dbReference>
<evidence type="ECO:0000256" key="9">
    <source>
        <dbReference type="ARBA" id="ARBA00032012"/>
    </source>
</evidence>
<dbReference type="OrthoDB" id="10018982at2759"/>
<accession>A0A2A6D0V0</accession>
<comment type="subcellular location">
    <subcellularLocation>
        <location evidence="1 10">Nucleus</location>
    </subcellularLocation>
</comment>
<sequence>MLFRFGERKRDEFQKMECILFGSIMEKNLIHLENRLAGICDPGCTPFHEHEMSFSLKTSSTPDVTLRLRRKFNFDSATSDKWRFRYIGRPEPDQDCPAVVRKVIHSVSQSKNMMEFVKAMGLRMDFEYVVKGKMWTCGAVKIVMSSVQKTKQPGRYDADNLEKLSASYLVEISVTIEDTDDHLKASKQLKLFSTQLSPIIEMEKVDYMAK</sequence>
<evidence type="ECO:0000256" key="8">
    <source>
        <dbReference type="ARBA" id="ARBA00025687"/>
    </source>
</evidence>
<proteinExistence type="inferred from homology"/>
<evidence type="ECO:0000256" key="7">
    <source>
        <dbReference type="ARBA" id="ARBA00023242"/>
    </source>
</evidence>
<evidence type="ECO:0000313" key="11">
    <source>
        <dbReference type="EnsemblMetazoa" id="PPA18757.1"/>
    </source>
</evidence>
<dbReference type="GO" id="GO:0070847">
    <property type="term" value="C:core mediator complex"/>
    <property type="evidence" value="ECO:0000318"/>
    <property type="project" value="GO_Central"/>
</dbReference>
<comment type="subunit">
    <text evidence="3 10">Component of the Mediator complex.</text>
</comment>
<evidence type="ECO:0000256" key="1">
    <source>
        <dbReference type="ARBA" id="ARBA00004123"/>
    </source>
</evidence>
<name>A0A2A6D0V0_PRIPA</name>
<dbReference type="GO" id="GO:0016592">
    <property type="term" value="C:mediator complex"/>
    <property type="evidence" value="ECO:0000318"/>
    <property type="project" value="GO_Central"/>
</dbReference>
<dbReference type="Pfam" id="PF09637">
    <property type="entry name" value="Med18"/>
    <property type="match status" value="1"/>
</dbReference>
<evidence type="ECO:0000256" key="4">
    <source>
        <dbReference type="ARBA" id="ARBA00019612"/>
    </source>
</evidence>
<comment type="similarity">
    <text evidence="2 10">Belongs to the Mediator complex subunit 18 family.</text>
</comment>
<keyword evidence="12" id="KW-1185">Reference proteome</keyword>
<dbReference type="PANTHER" id="PTHR13321">
    <property type="entry name" value="MEDIATOR OF RNA POLYMERASE II TRANSCRIPTION, SUBUNIT 18"/>
    <property type="match status" value="1"/>
</dbReference>
<evidence type="ECO:0000256" key="10">
    <source>
        <dbReference type="RuleBase" id="RU364150"/>
    </source>
</evidence>